<feature type="domain" description="EamA" evidence="3">
    <location>
        <begin position="3"/>
        <end position="132"/>
    </location>
</feature>
<dbReference type="GO" id="GO:0016020">
    <property type="term" value="C:membrane"/>
    <property type="evidence" value="ECO:0007669"/>
    <property type="project" value="InterPro"/>
</dbReference>
<accession>A0A933SG39</accession>
<feature type="transmembrane region" description="Helical" evidence="1">
    <location>
        <begin position="186"/>
        <end position="206"/>
    </location>
</feature>
<keyword evidence="1" id="KW-1133">Transmembrane helix</keyword>
<evidence type="ECO:0000256" key="1">
    <source>
        <dbReference type="SAM" id="Phobius"/>
    </source>
</evidence>
<feature type="transmembrane region" description="Helical" evidence="1">
    <location>
        <begin position="91"/>
        <end position="110"/>
    </location>
</feature>
<feature type="transmembrane region" description="Helical" evidence="1">
    <location>
        <begin position="218"/>
        <end position="234"/>
    </location>
</feature>
<dbReference type="PANTHER" id="PTHR22911:SF137">
    <property type="entry name" value="SOLUTE CARRIER FAMILY 35 MEMBER G2-RELATED"/>
    <property type="match status" value="1"/>
</dbReference>
<dbReference type="InterPro" id="IPR000620">
    <property type="entry name" value="EamA_dom"/>
</dbReference>
<protein>
    <submittedName>
        <fullName evidence="4">EamA family transporter</fullName>
    </submittedName>
</protein>
<dbReference type="InterPro" id="IPR037185">
    <property type="entry name" value="EmrE-like"/>
</dbReference>
<gene>
    <name evidence="4" type="ORF">HZA61_14475</name>
</gene>
<dbReference type="SUPFAM" id="SSF103481">
    <property type="entry name" value="Multidrug resistance efflux transporter EmrE"/>
    <property type="match status" value="2"/>
</dbReference>
<proteinExistence type="predicted"/>
<sequence>MNWFALATVSALLSAAAAVAQKRVLFRTAALEFAFLVSVVTLALSAWVPAKLDVFAFDARTLGLLAFKSVISGIAFLLVMKALERNELSNALPMLGLTPALVAVLAQFVLHQPLRGAEWGALALMVTGTTLLESRDGAALAQSWRDAWRDGRHKYVGGALALFAFSAIADKLLVSGMKVPPFVVLVHQHVVYVVLFGAMLAVRRTTFAALAARTREHWPLLLTIGLLTIGYRWFQLLATKAGPVALVLATKRTSIVYASLAGGSLFKEQRVLVRVAGAALIVAAGFLLLGRE</sequence>
<evidence type="ECO:0000313" key="5">
    <source>
        <dbReference type="Proteomes" id="UP000696931"/>
    </source>
</evidence>
<keyword evidence="1" id="KW-0812">Transmembrane</keyword>
<comment type="caution">
    <text evidence="4">The sequence shown here is derived from an EMBL/GenBank/DDBJ whole genome shotgun (WGS) entry which is preliminary data.</text>
</comment>
<reference evidence="4" key="1">
    <citation type="submission" date="2020-07" db="EMBL/GenBank/DDBJ databases">
        <title>Huge and variable diversity of episymbiotic CPR bacteria and DPANN archaea in groundwater ecosystems.</title>
        <authorList>
            <person name="He C.Y."/>
            <person name="Keren R."/>
            <person name="Whittaker M."/>
            <person name="Farag I.F."/>
            <person name="Doudna J."/>
            <person name="Cate J.H.D."/>
            <person name="Banfield J.F."/>
        </authorList>
    </citation>
    <scope>NUCLEOTIDE SEQUENCE</scope>
    <source>
        <strain evidence="4">NC_groundwater_1813_Pr3_B-0.1um_71_17</strain>
    </source>
</reference>
<dbReference type="Gene3D" id="1.10.3730.20">
    <property type="match status" value="2"/>
</dbReference>
<dbReference type="AlphaFoldDB" id="A0A933SG39"/>
<evidence type="ECO:0000313" key="4">
    <source>
        <dbReference type="EMBL" id="MBI5170691.1"/>
    </source>
</evidence>
<evidence type="ECO:0000259" key="3">
    <source>
        <dbReference type="Pfam" id="PF00892"/>
    </source>
</evidence>
<dbReference type="Pfam" id="PF00892">
    <property type="entry name" value="EamA"/>
    <property type="match status" value="1"/>
</dbReference>
<dbReference type="Proteomes" id="UP000696931">
    <property type="component" value="Unassembled WGS sequence"/>
</dbReference>
<feature type="transmembrane region" description="Helical" evidence="1">
    <location>
        <begin position="271"/>
        <end position="289"/>
    </location>
</feature>
<name>A0A933SG39_UNCEI</name>
<organism evidence="4 5">
    <name type="scientific">Eiseniibacteriota bacterium</name>
    <dbReference type="NCBI Taxonomy" id="2212470"/>
    <lineage>
        <taxon>Bacteria</taxon>
        <taxon>Candidatus Eiseniibacteriota</taxon>
    </lineage>
</organism>
<evidence type="ECO:0000256" key="2">
    <source>
        <dbReference type="SAM" id="SignalP"/>
    </source>
</evidence>
<feature type="signal peptide" evidence="2">
    <location>
        <begin position="1"/>
        <end position="20"/>
    </location>
</feature>
<feature type="transmembrane region" description="Helical" evidence="1">
    <location>
        <begin position="30"/>
        <end position="50"/>
    </location>
</feature>
<keyword evidence="1" id="KW-0472">Membrane</keyword>
<feature type="chain" id="PRO_5037067424" evidence="2">
    <location>
        <begin position="21"/>
        <end position="292"/>
    </location>
</feature>
<feature type="transmembrane region" description="Helical" evidence="1">
    <location>
        <begin position="62"/>
        <end position="79"/>
    </location>
</feature>
<keyword evidence="2" id="KW-0732">Signal</keyword>
<dbReference type="PANTHER" id="PTHR22911">
    <property type="entry name" value="ACYL-MALONYL CONDENSING ENZYME-RELATED"/>
    <property type="match status" value="1"/>
</dbReference>
<dbReference type="EMBL" id="JACRIW010000103">
    <property type="protein sequence ID" value="MBI5170691.1"/>
    <property type="molecule type" value="Genomic_DNA"/>
</dbReference>